<name>A0A6J7DIZ2_9ZZZZ</name>
<dbReference type="PANTHER" id="PTHR34075">
    <property type="entry name" value="BLR3430 PROTEIN"/>
    <property type="match status" value="1"/>
</dbReference>
<dbReference type="AlphaFoldDB" id="A0A6J7DIZ2"/>
<dbReference type="SUPFAM" id="SSF50249">
    <property type="entry name" value="Nucleic acid-binding proteins"/>
    <property type="match status" value="1"/>
</dbReference>
<dbReference type="InterPro" id="IPR002878">
    <property type="entry name" value="ChsH2_C"/>
</dbReference>
<dbReference type="InterPro" id="IPR052513">
    <property type="entry name" value="Thioester_dehydratase-like"/>
</dbReference>
<proteinExistence type="predicted"/>
<sequence>MVREQVPVADGLFTWPSDQPQLIGSHFPESGVTTFPVQASCPRTSSQVMHEVLLERRGTLWSWTIQGFPPKSPPYAGKEGPLGFVPYGVGYVELSGQVIVETRLTENDPARLHIGMPMELVIIPFTTDDQDRDIVTFAFAPVQEA</sequence>
<feature type="domain" description="ChsH2 C-terminal OB-fold" evidence="1">
    <location>
        <begin position="52"/>
        <end position="121"/>
    </location>
</feature>
<accession>A0A6J7DIZ2</accession>
<evidence type="ECO:0000259" key="1">
    <source>
        <dbReference type="Pfam" id="PF01796"/>
    </source>
</evidence>
<dbReference type="Pfam" id="PF01796">
    <property type="entry name" value="OB_ChsH2_C"/>
    <property type="match status" value="1"/>
</dbReference>
<dbReference type="InterPro" id="IPR012340">
    <property type="entry name" value="NA-bd_OB-fold"/>
</dbReference>
<evidence type="ECO:0000313" key="2">
    <source>
        <dbReference type="EMBL" id="CAB4870627.1"/>
    </source>
</evidence>
<reference evidence="2" key="1">
    <citation type="submission" date="2020-05" db="EMBL/GenBank/DDBJ databases">
        <authorList>
            <person name="Chiriac C."/>
            <person name="Salcher M."/>
            <person name="Ghai R."/>
            <person name="Kavagutti S V."/>
        </authorList>
    </citation>
    <scope>NUCLEOTIDE SEQUENCE</scope>
</reference>
<organism evidence="2">
    <name type="scientific">freshwater metagenome</name>
    <dbReference type="NCBI Taxonomy" id="449393"/>
    <lineage>
        <taxon>unclassified sequences</taxon>
        <taxon>metagenomes</taxon>
        <taxon>ecological metagenomes</taxon>
    </lineage>
</organism>
<protein>
    <submittedName>
        <fullName evidence="2">Unannotated protein</fullName>
    </submittedName>
</protein>
<dbReference type="EMBL" id="CAFBLP010000014">
    <property type="protein sequence ID" value="CAB4870627.1"/>
    <property type="molecule type" value="Genomic_DNA"/>
</dbReference>
<dbReference type="PANTHER" id="PTHR34075:SF5">
    <property type="entry name" value="BLR3430 PROTEIN"/>
    <property type="match status" value="1"/>
</dbReference>
<gene>
    <name evidence="2" type="ORF">UFOPK3376_00806</name>
</gene>